<dbReference type="SUPFAM" id="SSF52540">
    <property type="entry name" value="P-loop containing nucleoside triphosphate hydrolases"/>
    <property type="match status" value="1"/>
</dbReference>
<sequence length="266" mass="29694">MTSTLVVNHAHAKEIANYGAIDDRAREDIATEIPVGRQVKNDINNTFNKILWAIWESEDLDVATKELKMEVLYLADDMDDAIDDFIHSMESWKKANGCSRSIEANTQTSPFQDLKKRAIDVSEQFHNKWKTKATCSLFSRKNSVSGTSKPKPRAPFVLADKSQLVGMDVPRDRLVKHLVGGEESTHIKMASIVGMAGMGKTTLARLVYEAIENKFQAWAFVSVNPGGNIKDVLTSILQQVGAVLPSRARTEKCLINTISEFLKEKR</sequence>
<protein>
    <submittedName>
        <fullName evidence="1">Putative disease resistance protein</fullName>
    </submittedName>
</protein>
<dbReference type="AlphaFoldDB" id="R7W8T9"/>
<dbReference type="Gene3D" id="3.40.50.300">
    <property type="entry name" value="P-loop containing nucleotide triphosphate hydrolases"/>
    <property type="match status" value="1"/>
</dbReference>
<dbReference type="InterPro" id="IPR027417">
    <property type="entry name" value="P-loop_NTPase"/>
</dbReference>
<proteinExistence type="predicted"/>
<reference evidence="1" key="1">
    <citation type="submission" date="2015-06" db="UniProtKB">
        <authorList>
            <consortium name="EnsemblPlants"/>
        </authorList>
    </citation>
    <scope>IDENTIFICATION</scope>
</reference>
<accession>R7W8T9</accession>
<dbReference type="Pfam" id="PF00931">
    <property type="entry name" value="NB-ARC"/>
    <property type="match status" value="1"/>
</dbReference>
<dbReference type="InterPro" id="IPR002182">
    <property type="entry name" value="NB-ARC"/>
</dbReference>
<organism evidence="1">
    <name type="scientific">Aegilops tauschii</name>
    <name type="common">Tausch's goatgrass</name>
    <name type="synonym">Aegilops squarrosa</name>
    <dbReference type="NCBI Taxonomy" id="37682"/>
    <lineage>
        <taxon>Eukaryota</taxon>
        <taxon>Viridiplantae</taxon>
        <taxon>Streptophyta</taxon>
        <taxon>Embryophyta</taxon>
        <taxon>Tracheophyta</taxon>
        <taxon>Spermatophyta</taxon>
        <taxon>Magnoliopsida</taxon>
        <taxon>Liliopsida</taxon>
        <taxon>Poales</taxon>
        <taxon>Poaceae</taxon>
        <taxon>BOP clade</taxon>
        <taxon>Pooideae</taxon>
        <taxon>Triticodae</taxon>
        <taxon>Triticeae</taxon>
        <taxon>Triticinae</taxon>
        <taxon>Aegilops</taxon>
    </lineage>
</organism>
<evidence type="ECO:0000313" key="1">
    <source>
        <dbReference type="EnsemblPlants" id="EMT18366"/>
    </source>
</evidence>
<name>R7W8T9_AEGTA</name>
<dbReference type="EnsemblPlants" id="EMT18366">
    <property type="protein sequence ID" value="EMT18366"/>
    <property type="gene ID" value="F775_23518"/>
</dbReference>
<dbReference type="PANTHER" id="PTHR19338:SF42">
    <property type="entry name" value="RX N-TERMINAL DOMAIN-CONTAINING PROTEIN"/>
    <property type="match status" value="1"/>
</dbReference>
<dbReference type="PANTHER" id="PTHR19338">
    <property type="entry name" value="TRANSLOCASE OF INNER MITOCHONDRIAL MEMBRANE 13 HOMOLOG"/>
    <property type="match status" value="1"/>
</dbReference>
<dbReference type="GO" id="GO:0043531">
    <property type="term" value="F:ADP binding"/>
    <property type="evidence" value="ECO:0007669"/>
    <property type="project" value="InterPro"/>
</dbReference>